<feature type="transmembrane region" description="Helical" evidence="2">
    <location>
        <begin position="82"/>
        <end position="103"/>
    </location>
</feature>
<dbReference type="EMBL" id="JAFBBU010000001">
    <property type="protein sequence ID" value="MBM7471516.1"/>
    <property type="molecule type" value="Genomic_DNA"/>
</dbReference>
<reference evidence="3 4" key="1">
    <citation type="submission" date="2021-01" db="EMBL/GenBank/DDBJ databases">
        <title>Sequencing the genomes of 1000 actinobacteria strains.</title>
        <authorList>
            <person name="Klenk H.-P."/>
        </authorList>
    </citation>
    <scope>NUCLEOTIDE SEQUENCE [LARGE SCALE GENOMIC DNA]</scope>
    <source>
        <strain evidence="3 4">DSM 13057</strain>
    </source>
</reference>
<evidence type="ECO:0000256" key="2">
    <source>
        <dbReference type="SAM" id="Phobius"/>
    </source>
</evidence>
<feature type="transmembrane region" description="Helical" evidence="2">
    <location>
        <begin position="157"/>
        <end position="178"/>
    </location>
</feature>
<dbReference type="Pfam" id="PF10067">
    <property type="entry name" value="DUF2306"/>
    <property type="match status" value="1"/>
</dbReference>
<keyword evidence="4" id="KW-1185">Reference proteome</keyword>
<evidence type="ECO:0000313" key="3">
    <source>
        <dbReference type="EMBL" id="MBM7471516.1"/>
    </source>
</evidence>
<gene>
    <name evidence="3" type="ORF">JOE66_001150</name>
</gene>
<keyword evidence="2" id="KW-0812">Transmembrane</keyword>
<keyword evidence="2" id="KW-1133">Transmembrane helix</keyword>
<evidence type="ECO:0000256" key="1">
    <source>
        <dbReference type="SAM" id="MobiDB-lite"/>
    </source>
</evidence>
<feature type="transmembrane region" description="Helical" evidence="2">
    <location>
        <begin position="124"/>
        <end position="145"/>
    </location>
</feature>
<proteinExistence type="predicted"/>
<name>A0ABS2L3Q2_9MICO</name>
<feature type="region of interest" description="Disordered" evidence="1">
    <location>
        <begin position="1"/>
        <end position="28"/>
    </location>
</feature>
<feature type="compositionally biased region" description="Low complexity" evidence="1">
    <location>
        <begin position="1"/>
        <end position="26"/>
    </location>
</feature>
<feature type="transmembrane region" description="Helical" evidence="2">
    <location>
        <begin position="190"/>
        <end position="213"/>
    </location>
</feature>
<comment type="caution">
    <text evidence="3">The sequence shown here is derived from an EMBL/GenBank/DDBJ whole genome shotgun (WGS) entry which is preliminary data.</text>
</comment>
<sequence>MPVNTTRGTTPGTTPNAAQATQTARTRSFQASTPASRCSWLAPAGLILLSLIPLIAGAVRVTELSGGAAETVANSRFIDSPIPVFVHIVSVTIFSLLGAFQFVPALRLAPTLRRAGHRWHRVSGTILIPAGLLTALSGMWMVVFYPHPVGDGLALSALRILFGSAMVAGILLGIRAITRRDFVSHGDWMTRAYAIGMAAGTQAILLIPGALMFGKTHELSRTILMGAAWVVNLAVAELIIRRRARRARGVAFTHVPEHPYTA</sequence>
<dbReference type="InterPro" id="IPR018750">
    <property type="entry name" value="DUF2306_membrane"/>
</dbReference>
<evidence type="ECO:0000313" key="4">
    <source>
        <dbReference type="Proteomes" id="UP000776164"/>
    </source>
</evidence>
<feature type="transmembrane region" description="Helical" evidence="2">
    <location>
        <begin position="219"/>
        <end position="240"/>
    </location>
</feature>
<protein>
    <submittedName>
        <fullName evidence="3">Membrane protein</fullName>
    </submittedName>
</protein>
<keyword evidence="2" id="KW-0472">Membrane</keyword>
<organism evidence="3 4">
    <name type="scientific">Subtercola frigoramans</name>
    <dbReference type="NCBI Taxonomy" id="120298"/>
    <lineage>
        <taxon>Bacteria</taxon>
        <taxon>Bacillati</taxon>
        <taxon>Actinomycetota</taxon>
        <taxon>Actinomycetes</taxon>
        <taxon>Micrococcales</taxon>
        <taxon>Microbacteriaceae</taxon>
        <taxon>Subtercola</taxon>
    </lineage>
</organism>
<dbReference type="Proteomes" id="UP000776164">
    <property type="component" value="Unassembled WGS sequence"/>
</dbReference>
<dbReference type="RefSeq" id="WP_205107561.1">
    <property type="nucleotide sequence ID" value="NZ_BAAAHT010000013.1"/>
</dbReference>
<accession>A0ABS2L3Q2</accession>
<feature type="transmembrane region" description="Helical" evidence="2">
    <location>
        <begin position="40"/>
        <end position="62"/>
    </location>
</feature>